<accession>A0A6H1TSI9</accession>
<organism evidence="1 2">
    <name type="scientific">Oxynema aestuarii AP17</name>
    <dbReference type="NCBI Taxonomy" id="2064643"/>
    <lineage>
        <taxon>Bacteria</taxon>
        <taxon>Bacillati</taxon>
        <taxon>Cyanobacteriota</taxon>
        <taxon>Cyanophyceae</taxon>
        <taxon>Oscillatoriophycideae</taxon>
        <taxon>Oscillatoriales</taxon>
        <taxon>Oscillatoriaceae</taxon>
        <taxon>Oxynema</taxon>
        <taxon>Oxynema aestuarii</taxon>
    </lineage>
</organism>
<dbReference type="KEGG" id="oxy:HCG48_02330"/>
<reference evidence="1 2" key="1">
    <citation type="submission" date="2020-04" db="EMBL/GenBank/DDBJ databases">
        <authorList>
            <person name="Basu S."/>
            <person name="Maruthanayagam V."/>
            <person name="Chakraborty S."/>
            <person name="Pramanik A."/>
            <person name="Mukherjee J."/>
            <person name="Brink B."/>
        </authorList>
    </citation>
    <scope>NUCLEOTIDE SEQUENCE [LARGE SCALE GENOMIC DNA]</scope>
    <source>
        <strain evidence="1 2">AP17</strain>
    </source>
</reference>
<dbReference type="EMBL" id="CP051167">
    <property type="protein sequence ID" value="QIZ69564.1"/>
    <property type="molecule type" value="Genomic_DNA"/>
</dbReference>
<evidence type="ECO:0000313" key="2">
    <source>
        <dbReference type="Proteomes" id="UP000500857"/>
    </source>
</evidence>
<protein>
    <submittedName>
        <fullName evidence="1">Uncharacterized protein</fullName>
    </submittedName>
</protein>
<keyword evidence="2" id="KW-1185">Reference proteome</keyword>
<gene>
    <name evidence="1" type="ORF">HCG48_02330</name>
</gene>
<proteinExistence type="predicted"/>
<name>A0A6H1TSI9_9CYAN</name>
<dbReference type="RefSeq" id="WP_168567721.1">
    <property type="nucleotide sequence ID" value="NZ_CP051167.1"/>
</dbReference>
<sequence>MLLSQDSPLRVSCFIRPPENVAIHFYGYFTPFVEGGDRLDKILISSGNFSPSSES</sequence>
<dbReference type="Proteomes" id="UP000500857">
    <property type="component" value="Chromosome"/>
</dbReference>
<dbReference type="AlphaFoldDB" id="A0A6H1TSI9"/>
<evidence type="ECO:0000313" key="1">
    <source>
        <dbReference type="EMBL" id="QIZ69564.1"/>
    </source>
</evidence>